<comment type="caution">
    <text evidence="1">The sequence shown here is derived from an EMBL/GenBank/DDBJ whole genome shotgun (WGS) entry which is preliminary data.</text>
</comment>
<dbReference type="AlphaFoldDB" id="A0A6N8UH82"/>
<gene>
    <name evidence="1" type="ORF">GSF08_11380</name>
</gene>
<reference evidence="1 2" key="1">
    <citation type="submission" date="2019-12" db="EMBL/GenBank/DDBJ databases">
        <authorList>
            <person name="Yang R."/>
        </authorList>
    </citation>
    <scope>NUCLEOTIDE SEQUENCE [LARGE SCALE GENOMIC DNA]</scope>
    <source>
        <strain evidence="1 2">DONG20-135</strain>
    </source>
</reference>
<dbReference type="InterPro" id="IPR012851">
    <property type="entry name" value="Spore_coat_CotF-like"/>
</dbReference>
<evidence type="ECO:0000313" key="1">
    <source>
        <dbReference type="EMBL" id="MXQ74527.1"/>
    </source>
</evidence>
<reference evidence="1 2" key="2">
    <citation type="submission" date="2020-01" db="EMBL/GenBank/DDBJ databases">
        <title>Clostridiaceae sp. nov. isolated from the gut of human by culturomics.</title>
        <authorList>
            <person name="Chang Y."/>
        </authorList>
    </citation>
    <scope>NUCLEOTIDE SEQUENCE [LARGE SCALE GENOMIC DNA]</scope>
    <source>
        <strain evidence="1 2">DONG20-135</strain>
    </source>
</reference>
<accession>A0A6N8UH82</accession>
<name>A0A6N8UH82_9FIRM</name>
<keyword evidence="2" id="KW-1185">Reference proteome</keyword>
<dbReference type="EMBL" id="WUUQ01000009">
    <property type="protein sequence ID" value="MXQ74527.1"/>
    <property type="molecule type" value="Genomic_DNA"/>
</dbReference>
<proteinExistence type="predicted"/>
<dbReference type="Pfam" id="PF07875">
    <property type="entry name" value="Coat_F"/>
    <property type="match status" value="1"/>
</dbReference>
<keyword evidence="1" id="KW-0946">Virion</keyword>
<protein>
    <submittedName>
        <fullName evidence="1">Spore coat protein</fullName>
    </submittedName>
</protein>
<keyword evidence="1" id="KW-0167">Capsid protein</keyword>
<dbReference type="Proteomes" id="UP000434036">
    <property type="component" value="Unassembled WGS sequence"/>
</dbReference>
<dbReference type="RefSeq" id="WP_160625911.1">
    <property type="nucleotide sequence ID" value="NZ_WUUQ01000009.1"/>
</dbReference>
<sequence length="93" mass="10869">MAENKKAYCEQDVMTELLVSLKHLKALTNTFTQECSNELLYKEIDAIYQQISTEQRNTFELMKSKGWYVMEPEKGTKLSKTYTKFSNKEAELS</sequence>
<evidence type="ECO:0000313" key="2">
    <source>
        <dbReference type="Proteomes" id="UP000434036"/>
    </source>
</evidence>
<organism evidence="1 2">
    <name type="scientific">Copranaerobaculum intestinale</name>
    <dbReference type="NCBI Taxonomy" id="2692629"/>
    <lineage>
        <taxon>Bacteria</taxon>
        <taxon>Bacillati</taxon>
        <taxon>Bacillota</taxon>
        <taxon>Erysipelotrichia</taxon>
        <taxon>Erysipelotrichales</taxon>
        <taxon>Erysipelotrichaceae</taxon>
        <taxon>Copranaerobaculum</taxon>
    </lineage>
</organism>